<reference evidence="2 3" key="1">
    <citation type="submission" date="2022-09" db="EMBL/GenBank/DDBJ databases">
        <authorList>
            <person name="Palmer J.M."/>
        </authorList>
    </citation>
    <scope>NUCLEOTIDE SEQUENCE [LARGE SCALE GENOMIC DNA]</scope>
    <source>
        <strain evidence="2 3">DSM 7382</strain>
    </source>
</reference>
<protein>
    <submittedName>
        <fullName evidence="2">Uncharacterized protein</fullName>
    </submittedName>
</protein>
<keyword evidence="1" id="KW-0472">Membrane</keyword>
<feature type="transmembrane region" description="Helical" evidence="1">
    <location>
        <begin position="86"/>
        <end position="106"/>
    </location>
</feature>
<dbReference type="EMBL" id="JASBNA010000021">
    <property type="protein sequence ID" value="KAK7685239.1"/>
    <property type="molecule type" value="Genomic_DNA"/>
</dbReference>
<keyword evidence="1" id="KW-0812">Transmembrane</keyword>
<dbReference type="AlphaFoldDB" id="A0AAW0G4L1"/>
<organism evidence="2 3">
    <name type="scientific">Cerrena zonata</name>
    <dbReference type="NCBI Taxonomy" id="2478898"/>
    <lineage>
        <taxon>Eukaryota</taxon>
        <taxon>Fungi</taxon>
        <taxon>Dikarya</taxon>
        <taxon>Basidiomycota</taxon>
        <taxon>Agaricomycotina</taxon>
        <taxon>Agaricomycetes</taxon>
        <taxon>Polyporales</taxon>
        <taxon>Cerrenaceae</taxon>
        <taxon>Cerrena</taxon>
    </lineage>
</organism>
<dbReference type="Proteomes" id="UP001385951">
    <property type="component" value="Unassembled WGS sequence"/>
</dbReference>
<comment type="caution">
    <text evidence="2">The sequence shown here is derived from an EMBL/GenBank/DDBJ whole genome shotgun (WGS) entry which is preliminary data.</text>
</comment>
<proteinExistence type="predicted"/>
<accession>A0AAW0G4L1</accession>
<feature type="transmembrane region" description="Helical" evidence="1">
    <location>
        <begin position="158"/>
        <end position="176"/>
    </location>
</feature>
<evidence type="ECO:0000313" key="3">
    <source>
        <dbReference type="Proteomes" id="UP001385951"/>
    </source>
</evidence>
<evidence type="ECO:0000256" key="1">
    <source>
        <dbReference type="SAM" id="Phobius"/>
    </source>
</evidence>
<sequence>MSIEHWTLDEARNVLIARYLYFVITAAWTWDALISYSNEANVFVGRRLALVDIVYILSRLLTGLTLYSVFPAIVLPRNNCVTPTHVVTWLGTAAAWLSTLLFLFRVNSVFYNLKPARIFFTFLWFIAAIGCLVVPFSFTAAPVQPGGLCVVATVSRLGVIPSLSIAVFDLCVYLSISYRTINFRATPNKWAACKAFFTGENTGTITKALLHTGQLYFFPMACLEGCVLSIEFSTVLEASILFQYEAAVLAAGLVFLNSMACRVFRLLRRLKIEGETTIGQSVEMSGMHFRRISRGEEVTGEIV</sequence>
<gene>
    <name evidence="2" type="ORF">QCA50_011602</name>
</gene>
<keyword evidence="3" id="KW-1185">Reference proteome</keyword>
<name>A0AAW0G4L1_9APHY</name>
<feature type="transmembrane region" description="Helical" evidence="1">
    <location>
        <begin position="16"/>
        <end position="36"/>
    </location>
</feature>
<feature type="transmembrane region" description="Helical" evidence="1">
    <location>
        <begin position="48"/>
        <end position="74"/>
    </location>
</feature>
<evidence type="ECO:0000313" key="2">
    <source>
        <dbReference type="EMBL" id="KAK7685239.1"/>
    </source>
</evidence>
<feature type="transmembrane region" description="Helical" evidence="1">
    <location>
        <begin position="118"/>
        <end position="138"/>
    </location>
</feature>
<keyword evidence="1" id="KW-1133">Transmembrane helix</keyword>